<dbReference type="InterPro" id="IPR027935">
    <property type="entry name" value="Di19_C"/>
</dbReference>
<reference evidence="5" key="1">
    <citation type="journal article" date="2008" name="BMC Genomics">
        <title>A conifer genomics resource of 200,000 spruce (Picea spp.) ESTs and 6,464 high-quality, sequence-finished full-length cDNAs for Sitka spruce (Picea sitchensis).</title>
        <authorList>
            <person name="Ralph S.G."/>
            <person name="Chun H.J."/>
            <person name="Kolosova N."/>
            <person name="Cooper D."/>
            <person name="Oddy C."/>
            <person name="Ritland C.E."/>
            <person name="Kirkpatrick R."/>
            <person name="Moore R."/>
            <person name="Barber S."/>
            <person name="Holt R.A."/>
            <person name="Jones S.J."/>
            <person name="Marra M.A."/>
            <person name="Douglas C.J."/>
            <person name="Ritland K."/>
            <person name="Bohlmann J."/>
        </authorList>
    </citation>
    <scope>NUCLEOTIDE SEQUENCE</scope>
    <source>
        <tissue evidence="5">Bark</tissue>
    </source>
</reference>
<dbReference type="InterPro" id="IPR008598">
    <property type="entry name" value="Di19_Zn-bd"/>
</dbReference>
<evidence type="ECO:0000256" key="2">
    <source>
        <dbReference type="SAM" id="MobiDB-lite"/>
    </source>
</evidence>
<sequence>MDAEFWTSRMTAAKRQAALNTDQYFCLDDLEGDDMRVDFHCPFCYVDFDIASLCCLEEEHSFETTVAACPVCAVNVGNDIVGHITSQHSHLFKGQRRRKYLRGRIQSNSVQGRERLHSSVGGGSSRLGGCSSNDAPDPLLSSFIYGLPIIESHEQEKTCSSMDDTSTKNSSDSQAVISANSSVTEEESKRMFEEGVQRAQYVQQLVLSTILPDEF</sequence>
<feature type="region of interest" description="Disordered" evidence="2">
    <location>
        <begin position="155"/>
        <end position="186"/>
    </location>
</feature>
<evidence type="ECO:0000313" key="5">
    <source>
        <dbReference type="EMBL" id="ABK26001.1"/>
    </source>
</evidence>
<dbReference type="Pfam" id="PF14571">
    <property type="entry name" value="Di19_C"/>
    <property type="match status" value="1"/>
</dbReference>
<dbReference type="EMBL" id="EF086745">
    <property type="protein sequence ID" value="ABK26001.1"/>
    <property type="molecule type" value="mRNA"/>
</dbReference>
<evidence type="ECO:0000259" key="4">
    <source>
        <dbReference type="Pfam" id="PF14571"/>
    </source>
</evidence>
<dbReference type="PANTHER" id="PTHR31875">
    <property type="entry name" value="PROTEIN DEHYDRATION-INDUCED 19"/>
    <property type="match status" value="1"/>
</dbReference>
<comment type="similarity">
    <text evidence="1">Belongs to the Di19 family.</text>
</comment>
<organism evidence="5">
    <name type="scientific">Picea sitchensis</name>
    <name type="common">Sitka spruce</name>
    <name type="synonym">Pinus sitchensis</name>
    <dbReference type="NCBI Taxonomy" id="3332"/>
    <lineage>
        <taxon>Eukaryota</taxon>
        <taxon>Viridiplantae</taxon>
        <taxon>Streptophyta</taxon>
        <taxon>Embryophyta</taxon>
        <taxon>Tracheophyta</taxon>
        <taxon>Spermatophyta</taxon>
        <taxon>Pinopsida</taxon>
        <taxon>Pinidae</taxon>
        <taxon>Conifers I</taxon>
        <taxon>Pinales</taxon>
        <taxon>Pinaceae</taxon>
        <taxon>Picea</taxon>
    </lineage>
</organism>
<evidence type="ECO:0008006" key="6">
    <source>
        <dbReference type="Google" id="ProtNLM"/>
    </source>
</evidence>
<evidence type="ECO:0000259" key="3">
    <source>
        <dbReference type="Pfam" id="PF05605"/>
    </source>
</evidence>
<dbReference type="InterPro" id="IPR033347">
    <property type="entry name" value="Di19"/>
</dbReference>
<accession>A9NZE0</accession>
<proteinExistence type="evidence at transcript level"/>
<feature type="domain" description="Di19 C-terminal" evidence="4">
    <location>
        <begin position="115"/>
        <end position="210"/>
    </location>
</feature>
<dbReference type="PANTHER" id="PTHR31875:SF6">
    <property type="entry name" value="PROTEIN DEHYDRATION-INDUCED 19"/>
    <property type="match status" value="1"/>
</dbReference>
<evidence type="ECO:0000256" key="1">
    <source>
        <dbReference type="ARBA" id="ARBA00007109"/>
    </source>
</evidence>
<dbReference type="Pfam" id="PF05605">
    <property type="entry name" value="zf-Di19"/>
    <property type="match status" value="1"/>
</dbReference>
<name>A9NZE0_PICSI</name>
<feature type="compositionally biased region" description="Polar residues" evidence="2">
    <location>
        <begin position="158"/>
        <end position="183"/>
    </location>
</feature>
<dbReference type="AlphaFoldDB" id="A9NZE0"/>
<feature type="domain" description="Di19 zinc-binding" evidence="3">
    <location>
        <begin position="38"/>
        <end position="89"/>
    </location>
</feature>
<protein>
    <recommendedName>
        <fullName evidence="6">Drought induced 19 protein type zinc-binding domain-containing protein</fullName>
    </recommendedName>
</protein>